<dbReference type="InterPro" id="IPR006008">
    <property type="entry name" value="YciB"/>
</dbReference>
<organism evidence="6 7">
    <name type="scientific">Thetidibacter halocola</name>
    <dbReference type="NCBI Taxonomy" id="2827239"/>
    <lineage>
        <taxon>Bacteria</taxon>
        <taxon>Pseudomonadati</taxon>
        <taxon>Pseudomonadota</taxon>
        <taxon>Alphaproteobacteria</taxon>
        <taxon>Rhodobacterales</taxon>
        <taxon>Roseobacteraceae</taxon>
        <taxon>Thetidibacter</taxon>
    </lineage>
</organism>
<keyword evidence="7" id="KW-1185">Reference proteome</keyword>
<dbReference type="Pfam" id="PF04279">
    <property type="entry name" value="IspA"/>
    <property type="match status" value="1"/>
</dbReference>
<dbReference type="Proteomes" id="UP000681356">
    <property type="component" value="Unassembled WGS sequence"/>
</dbReference>
<feature type="transmembrane region" description="Helical" evidence="5">
    <location>
        <begin position="173"/>
        <end position="195"/>
    </location>
</feature>
<comment type="similarity">
    <text evidence="5">Belongs to the YciB family.</text>
</comment>
<keyword evidence="4 5" id="KW-0472">Membrane</keyword>
<feature type="transmembrane region" description="Helical" evidence="5">
    <location>
        <begin position="107"/>
        <end position="127"/>
    </location>
</feature>
<keyword evidence="2 5" id="KW-0812">Transmembrane</keyword>
<evidence type="ECO:0000256" key="1">
    <source>
        <dbReference type="ARBA" id="ARBA00022475"/>
    </source>
</evidence>
<feature type="transmembrane region" description="Helical" evidence="5">
    <location>
        <begin position="148"/>
        <end position="167"/>
    </location>
</feature>
<proteinExistence type="inferred from homology"/>
<feature type="transmembrane region" description="Helical" evidence="5">
    <location>
        <begin position="46"/>
        <end position="70"/>
    </location>
</feature>
<evidence type="ECO:0000313" key="6">
    <source>
        <dbReference type="EMBL" id="MBS0126106.1"/>
    </source>
</evidence>
<evidence type="ECO:0000256" key="2">
    <source>
        <dbReference type="ARBA" id="ARBA00022692"/>
    </source>
</evidence>
<dbReference type="HAMAP" id="MF_00189">
    <property type="entry name" value="YciB"/>
    <property type="match status" value="1"/>
</dbReference>
<gene>
    <name evidence="5" type="primary">yciB</name>
    <name evidence="6" type="ORF">KB874_18625</name>
</gene>
<dbReference type="RefSeq" id="WP_212538065.1">
    <property type="nucleotide sequence ID" value="NZ_JAGTUU010000008.1"/>
</dbReference>
<name>A0A8J8B8D6_9RHOB</name>
<accession>A0A8J8B8D6</accession>
<feature type="transmembrane region" description="Helical" evidence="5">
    <location>
        <begin position="77"/>
        <end position="95"/>
    </location>
</feature>
<comment type="function">
    <text evidence="5">Plays a role in cell envelope biogenesis, maintenance of cell envelope integrity and membrane homeostasis.</text>
</comment>
<dbReference type="PANTHER" id="PTHR36917:SF1">
    <property type="entry name" value="INNER MEMBRANE-SPANNING PROTEIN YCIB"/>
    <property type="match status" value="1"/>
</dbReference>
<keyword evidence="5" id="KW-0997">Cell inner membrane</keyword>
<dbReference type="EMBL" id="JAGTUU010000008">
    <property type="protein sequence ID" value="MBS0126106.1"/>
    <property type="molecule type" value="Genomic_DNA"/>
</dbReference>
<evidence type="ECO:0000256" key="3">
    <source>
        <dbReference type="ARBA" id="ARBA00022989"/>
    </source>
</evidence>
<reference evidence="6" key="1">
    <citation type="submission" date="2021-04" db="EMBL/GenBank/DDBJ databases">
        <authorList>
            <person name="Yoon J."/>
        </authorList>
    </citation>
    <scope>NUCLEOTIDE SEQUENCE</scope>
    <source>
        <strain evidence="6">KMU-90</strain>
    </source>
</reference>
<dbReference type="AlphaFoldDB" id="A0A8J8B8D6"/>
<protein>
    <recommendedName>
        <fullName evidence="5">Inner membrane-spanning protein YciB</fullName>
    </recommendedName>
</protein>
<comment type="subcellular location">
    <subcellularLocation>
        <location evidence="5">Cell inner membrane</location>
        <topology evidence="5">Multi-pass membrane protein</topology>
    </subcellularLocation>
</comment>
<keyword evidence="3 5" id="KW-1133">Transmembrane helix</keyword>
<dbReference type="GO" id="GO:0005886">
    <property type="term" value="C:plasma membrane"/>
    <property type="evidence" value="ECO:0007669"/>
    <property type="project" value="UniProtKB-SubCell"/>
</dbReference>
<sequence length="209" mass="23512">MTEPSVETRKVNPTLKSLLELGPVIGFLVAYFWFKDDVFTVGGQEYGAFIAVTGIFVPVFLLSMGILWWMTGVISRMQVFTGVLLVVMGGLTVWFNDDRFVKLKPTLIYGAFGAILGFGLLFGRSYLRYVMEELMPLQPEGWMLLTQRATMFFFGMALANVAIWQLLSEQIFVLWDTVGQIGATFAFFMGQVGLFSRYGIDKDDETPAE</sequence>
<dbReference type="PANTHER" id="PTHR36917">
    <property type="entry name" value="INTRACELLULAR SEPTATION PROTEIN A-RELATED"/>
    <property type="match status" value="1"/>
</dbReference>
<evidence type="ECO:0000256" key="4">
    <source>
        <dbReference type="ARBA" id="ARBA00023136"/>
    </source>
</evidence>
<keyword evidence="1 5" id="KW-1003">Cell membrane</keyword>
<comment type="caution">
    <text evidence="6">The sequence shown here is derived from an EMBL/GenBank/DDBJ whole genome shotgun (WGS) entry which is preliminary data.</text>
</comment>
<feature type="transmembrane region" description="Helical" evidence="5">
    <location>
        <begin position="18"/>
        <end position="34"/>
    </location>
</feature>
<evidence type="ECO:0000256" key="5">
    <source>
        <dbReference type="HAMAP-Rule" id="MF_00189"/>
    </source>
</evidence>
<evidence type="ECO:0000313" key="7">
    <source>
        <dbReference type="Proteomes" id="UP000681356"/>
    </source>
</evidence>